<dbReference type="InterPro" id="IPR013341">
    <property type="entry name" value="Mandelate_racemase_N_dom"/>
</dbReference>
<dbReference type="Proteomes" id="UP000199614">
    <property type="component" value="Unassembled WGS sequence"/>
</dbReference>
<sequence length="372" mass="39523">MSRPATGSGSVPVERVEAAAYTVPTDEPESDGTLTWEATTLVVVRVHAGGRSGLGYTYAGPPAAAVVRDHLAGVVTGADARTPPASWDALQRAVRNLGKPGLVAEAISALDIALWDLHARLAGLPLVLALGAVRAETPIYGSGGFTSYSGAELARRLAGWVEDGIGRVKMKVGRDPAADPQRVRAARAAVGEDTGLYVDANGAYTRKQALDRAERFAEHGVSWLEEPVSSDDPAGLRLLRDRGPAGMDVAAGEYGYHLPDFRTLLDAGAVDCLQADVTRALGISGVLRVAALCDAHQIDLSLHCAPQVSAHVGTAVWHLRHLEYFHDHVRVERLAFDGVLAPRPGGTLRPDRDRPGLGLELRDADLERFRVT</sequence>
<dbReference type="InterPro" id="IPR029065">
    <property type="entry name" value="Enolase_C-like"/>
</dbReference>
<evidence type="ECO:0000256" key="1">
    <source>
        <dbReference type="ARBA" id="ARBA00001946"/>
    </source>
</evidence>
<dbReference type="GO" id="GO:0000287">
    <property type="term" value="F:magnesium ion binding"/>
    <property type="evidence" value="ECO:0007669"/>
    <property type="project" value="TreeGrafter"/>
</dbReference>
<dbReference type="RefSeq" id="WP_093351207.1">
    <property type="nucleotide sequence ID" value="NZ_FOUY01000035.1"/>
</dbReference>
<dbReference type="AlphaFoldDB" id="A0A1I5F4Q2"/>
<comment type="cofactor">
    <cofactor evidence="1">
        <name>Mg(2+)</name>
        <dbReference type="ChEBI" id="CHEBI:18420"/>
    </cofactor>
</comment>
<evidence type="ECO:0000256" key="3">
    <source>
        <dbReference type="ARBA" id="ARBA00022842"/>
    </source>
</evidence>
<keyword evidence="6" id="KW-1185">Reference proteome</keyword>
<dbReference type="STRING" id="260086.SAMN05216207_103510"/>
<keyword evidence="3" id="KW-0460">Magnesium</keyword>
<reference evidence="5 6" key="1">
    <citation type="submission" date="2016-10" db="EMBL/GenBank/DDBJ databases">
        <authorList>
            <person name="de Groot N.N."/>
        </authorList>
    </citation>
    <scope>NUCLEOTIDE SEQUENCE [LARGE SCALE GENOMIC DNA]</scope>
    <source>
        <strain evidence="5 6">CGMCC 4.1877</strain>
    </source>
</reference>
<dbReference type="Pfam" id="PF02746">
    <property type="entry name" value="MR_MLE_N"/>
    <property type="match status" value="1"/>
</dbReference>
<accession>A0A1I5F4Q2</accession>
<dbReference type="GO" id="GO:0016836">
    <property type="term" value="F:hydro-lyase activity"/>
    <property type="evidence" value="ECO:0007669"/>
    <property type="project" value="TreeGrafter"/>
</dbReference>
<dbReference type="Pfam" id="PF13378">
    <property type="entry name" value="MR_MLE_C"/>
    <property type="match status" value="1"/>
</dbReference>
<dbReference type="InterPro" id="IPR013342">
    <property type="entry name" value="Mandelate_racemase_C"/>
</dbReference>
<dbReference type="GO" id="GO:0016052">
    <property type="term" value="P:carbohydrate catabolic process"/>
    <property type="evidence" value="ECO:0007669"/>
    <property type="project" value="TreeGrafter"/>
</dbReference>
<dbReference type="CDD" id="cd03328">
    <property type="entry name" value="MR_like_3"/>
    <property type="match status" value="1"/>
</dbReference>
<dbReference type="SFLD" id="SFLDS00001">
    <property type="entry name" value="Enolase"/>
    <property type="match status" value="1"/>
</dbReference>
<name>A0A1I5F4Q2_PSUAM</name>
<dbReference type="InterPro" id="IPR046945">
    <property type="entry name" value="RHMD-like"/>
</dbReference>
<protein>
    <submittedName>
        <fullName evidence="5">L-alanine-DL-glutamate epimerase</fullName>
    </submittedName>
</protein>
<gene>
    <name evidence="5" type="ORF">SAMN05216207_103510</name>
</gene>
<dbReference type="InterPro" id="IPR036849">
    <property type="entry name" value="Enolase-like_C_sf"/>
</dbReference>
<keyword evidence="2" id="KW-0479">Metal-binding</keyword>
<dbReference type="SMART" id="SM00922">
    <property type="entry name" value="MR_MLE"/>
    <property type="match status" value="1"/>
</dbReference>
<evidence type="ECO:0000256" key="2">
    <source>
        <dbReference type="ARBA" id="ARBA00022723"/>
    </source>
</evidence>
<feature type="domain" description="Mandelate racemase/muconate lactonizing enzyme C-terminal" evidence="4">
    <location>
        <begin position="151"/>
        <end position="246"/>
    </location>
</feature>
<dbReference type="PANTHER" id="PTHR13794:SF58">
    <property type="entry name" value="MITOCHONDRIAL ENOLASE SUPERFAMILY MEMBER 1"/>
    <property type="match status" value="1"/>
</dbReference>
<proteinExistence type="predicted"/>
<dbReference type="InterPro" id="IPR029017">
    <property type="entry name" value="Enolase-like_N"/>
</dbReference>
<dbReference type="SUPFAM" id="SSF54826">
    <property type="entry name" value="Enolase N-terminal domain-like"/>
    <property type="match status" value="1"/>
</dbReference>
<dbReference type="GO" id="GO:0009063">
    <property type="term" value="P:amino acid catabolic process"/>
    <property type="evidence" value="ECO:0007669"/>
    <property type="project" value="InterPro"/>
</dbReference>
<organism evidence="5 6">
    <name type="scientific">Pseudonocardia ammonioxydans</name>
    <dbReference type="NCBI Taxonomy" id="260086"/>
    <lineage>
        <taxon>Bacteria</taxon>
        <taxon>Bacillati</taxon>
        <taxon>Actinomycetota</taxon>
        <taxon>Actinomycetes</taxon>
        <taxon>Pseudonocardiales</taxon>
        <taxon>Pseudonocardiaceae</taxon>
        <taxon>Pseudonocardia</taxon>
    </lineage>
</organism>
<dbReference type="Gene3D" id="3.30.390.10">
    <property type="entry name" value="Enolase-like, N-terminal domain"/>
    <property type="match status" value="1"/>
</dbReference>
<evidence type="ECO:0000259" key="4">
    <source>
        <dbReference type="SMART" id="SM00922"/>
    </source>
</evidence>
<dbReference type="OrthoDB" id="9796450at2"/>
<evidence type="ECO:0000313" key="6">
    <source>
        <dbReference type="Proteomes" id="UP000199614"/>
    </source>
</evidence>
<dbReference type="PROSITE" id="PS00909">
    <property type="entry name" value="MR_MLE_2"/>
    <property type="match status" value="1"/>
</dbReference>
<dbReference type="SUPFAM" id="SSF51604">
    <property type="entry name" value="Enolase C-terminal domain-like"/>
    <property type="match status" value="1"/>
</dbReference>
<dbReference type="EMBL" id="FOUY01000035">
    <property type="protein sequence ID" value="SFO18650.1"/>
    <property type="molecule type" value="Genomic_DNA"/>
</dbReference>
<dbReference type="SFLD" id="SFLDG00179">
    <property type="entry name" value="mandelate_racemase"/>
    <property type="match status" value="1"/>
</dbReference>
<dbReference type="Gene3D" id="3.20.20.120">
    <property type="entry name" value="Enolase-like C-terminal domain"/>
    <property type="match status" value="1"/>
</dbReference>
<dbReference type="InterPro" id="IPR018110">
    <property type="entry name" value="Mandel_Rmase/mucon_lact_enz_CS"/>
</dbReference>
<evidence type="ECO:0000313" key="5">
    <source>
        <dbReference type="EMBL" id="SFO18650.1"/>
    </source>
</evidence>
<dbReference type="PANTHER" id="PTHR13794">
    <property type="entry name" value="ENOLASE SUPERFAMILY, MANDELATE RACEMASE"/>
    <property type="match status" value="1"/>
</dbReference>